<comment type="caution">
    <text evidence="2">The sequence shown here is derived from an EMBL/GenBank/DDBJ whole genome shotgun (WGS) entry which is preliminary data.</text>
</comment>
<feature type="region of interest" description="Disordered" evidence="1">
    <location>
        <begin position="104"/>
        <end position="126"/>
    </location>
</feature>
<evidence type="ECO:0000313" key="2">
    <source>
        <dbReference type="EMBL" id="ROR03497.1"/>
    </source>
</evidence>
<reference evidence="2 3" key="1">
    <citation type="submission" date="2018-11" db="EMBL/GenBank/DDBJ databases">
        <title>Genomic Encyclopedia of Type Strains, Phase IV (KMG-IV): sequencing the most valuable type-strain genomes for metagenomic binning, comparative biology and taxonomic classification.</title>
        <authorList>
            <person name="Goeker M."/>
        </authorList>
    </citation>
    <scope>NUCLEOTIDE SEQUENCE [LARGE SCALE GENOMIC DNA]</scope>
    <source>
        <strain evidence="2 3">DSM 22027</strain>
    </source>
</reference>
<protein>
    <submittedName>
        <fullName evidence="2">Uncharacterized protein</fullName>
    </submittedName>
</protein>
<organism evidence="2 3">
    <name type="scientific">Desulfosoma caldarium</name>
    <dbReference type="NCBI Taxonomy" id="610254"/>
    <lineage>
        <taxon>Bacteria</taxon>
        <taxon>Pseudomonadati</taxon>
        <taxon>Thermodesulfobacteriota</taxon>
        <taxon>Syntrophobacteria</taxon>
        <taxon>Syntrophobacterales</taxon>
        <taxon>Syntrophobacteraceae</taxon>
        <taxon>Desulfosoma</taxon>
    </lineage>
</organism>
<name>A0A3N1VUN6_9BACT</name>
<gene>
    <name evidence="2" type="ORF">EDC27_0029</name>
</gene>
<evidence type="ECO:0000256" key="1">
    <source>
        <dbReference type="SAM" id="MobiDB-lite"/>
    </source>
</evidence>
<sequence length="126" mass="13847">MTQVLFGNDFLSDDNGDVRRTSHLRVRKELPCDARRALIAHLLDGQHGHVHLGCGDEDLSAVAKKRVVDDVVLFTGNLGVFAVSQSCSPQHVVVWVVNIRSQGGLRGHEGHARSGRMKSESQLAWL</sequence>
<dbReference type="EMBL" id="RJVA01000001">
    <property type="protein sequence ID" value="ROR03497.1"/>
    <property type="molecule type" value="Genomic_DNA"/>
</dbReference>
<keyword evidence="3" id="KW-1185">Reference proteome</keyword>
<evidence type="ECO:0000313" key="3">
    <source>
        <dbReference type="Proteomes" id="UP000276223"/>
    </source>
</evidence>
<proteinExistence type="predicted"/>
<dbReference type="AlphaFoldDB" id="A0A3N1VUN6"/>
<accession>A0A3N1VUN6</accession>
<dbReference type="Proteomes" id="UP000276223">
    <property type="component" value="Unassembled WGS sequence"/>
</dbReference>